<feature type="compositionally biased region" description="Basic and acidic residues" evidence="3">
    <location>
        <begin position="11"/>
        <end position="22"/>
    </location>
</feature>
<dbReference type="EMBL" id="JAYDYQ010002534">
    <property type="protein sequence ID" value="KAK4483003.1"/>
    <property type="molecule type" value="Genomic_DNA"/>
</dbReference>
<evidence type="ECO:0000313" key="4">
    <source>
        <dbReference type="EMBL" id="KAK4483003.1"/>
    </source>
</evidence>
<evidence type="ECO:0000256" key="1">
    <source>
        <dbReference type="ARBA" id="ARBA00023254"/>
    </source>
</evidence>
<keyword evidence="1" id="KW-0469">Meiosis</keyword>
<organism evidence="4 5">
    <name type="scientific">Penstemon davidsonii</name>
    <dbReference type="NCBI Taxonomy" id="160366"/>
    <lineage>
        <taxon>Eukaryota</taxon>
        <taxon>Viridiplantae</taxon>
        <taxon>Streptophyta</taxon>
        <taxon>Embryophyta</taxon>
        <taxon>Tracheophyta</taxon>
        <taxon>Spermatophyta</taxon>
        <taxon>Magnoliopsida</taxon>
        <taxon>eudicotyledons</taxon>
        <taxon>Gunneridae</taxon>
        <taxon>Pentapetalae</taxon>
        <taxon>asterids</taxon>
        <taxon>lamiids</taxon>
        <taxon>Lamiales</taxon>
        <taxon>Plantaginaceae</taxon>
        <taxon>Cheloneae</taxon>
        <taxon>Penstemon</taxon>
    </lineage>
</organism>
<dbReference type="InterPro" id="IPR039057">
    <property type="entry name" value="Spo22/ZIP4"/>
</dbReference>
<dbReference type="PANTHER" id="PTHR40375">
    <property type="entry name" value="SPORULATION-SPECIFIC PROTEIN 22"/>
    <property type="match status" value="1"/>
</dbReference>
<keyword evidence="5" id="KW-1185">Reference proteome</keyword>
<dbReference type="SUPFAM" id="SSF48452">
    <property type="entry name" value="TPR-like"/>
    <property type="match status" value="1"/>
</dbReference>
<protein>
    <recommendedName>
        <fullName evidence="2">Protein ZIP4 homolog</fullName>
    </recommendedName>
</protein>
<dbReference type="InterPro" id="IPR011990">
    <property type="entry name" value="TPR-like_helical_dom_sf"/>
</dbReference>
<dbReference type="InterPro" id="IPR013940">
    <property type="entry name" value="Spo22/ZIP4/TEX11"/>
</dbReference>
<reference evidence="4 5" key="1">
    <citation type="journal article" date="2023" name="bioRxiv">
        <title>Genome report: Whole genome sequence and annotation of Penstemon davidsonii.</title>
        <authorList>
            <person name="Ostevik K.L."/>
            <person name="Alabady M."/>
            <person name="Zhang M."/>
            <person name="Rausher M.D."/>
        </authorList>
    </citation>
    <scope>NUCLEOTIDE SEQUENCE [LARGE SCALE GENOMIC DNA]</scope>
    <source>
        <strain evidence="4">DNT005</strain>
        <tissue evidence="4">Whole leaf</tissue>
    </source>
</reference>
<evidence type="ECO:0000313" key="5">
    <source>
        <dbReference type="Proteomes" id="UP001291926"/>
    </source>
</evidence>
<name>A0ABR0D185_9LAMI</name>
<comment type="caution">
    <text evidence="4">The sequence shown here is derived from an EMBL/GenBank/DDBJ whole genome shotgun (WGS) entry which is preliminary data.</text>
</comment>
<proteinExistence type="predicted"/>
<feature type="region of interest" description="Disordered" evidence="3">
    <location>
        <begin position="1"/>
        <end position="24"/>
    </location>
</feature>
<sequence length="723" mass="80271">MKIAEISCTPDPRHSAAAENHHSASALSQIDSSIKSLERHPPTTPLPDSFSSELRLAVAQLSLLVPFLNSTKLLVWKLSYRLWNTCVDLSNAFSAKISEEHAKLRQVAADLLFLTADVAGIPSPAFKAALFFYKTGLIWYDLRKIDLANNCFEKATDLVSRVEINSVSDNDERKLLLDLNIARSRAAWEVSDRNLANTLLNRSKNILFGIAGNYNALANQYLNFGKILLSKNEVSLSNEALKLMNEALELCEKGLRVVKRTEETLTLKELRLKILRFIAATHLQGDEFESVLKCVKVLREVTNGDQHPSLSVLAMKAWLGLGRYGDAEKELRGMVMNKGIPEGVWVSAVESYFQAAGAAGAETVKGVFLGLLERCHVSAGAAIRVINRVVGNGLSGGEGMKVRANVVGELVSDERVMAVFDREGATKERTTMHALLWNCAAEYFRSKDYLLSAEMFEKSMLYVPHGIENRILKAKGYRVLCLCYLGLLELDRAEEYINEAEKLEPNIASAFLKFKIFLQKKDDNSAIAQVQAMPNCLDFSTEFLSLSAHEALASRSIPVATASLSQLLNFYSLGKPMPTDEVVVFRTLVTILSQDKGNDSDVLKHMKRAHNRQSEIGPDPFFGKAEVGRREKNWFAANAYNLGARTGQEKNYELSSEFFRLASKFYEVVCDGDEEENNAMICKSLVLAVSAIIADEKYKKSSLLETEVRQAIELLGRAGKVTT</sequence>
<evidence type="ECO:0000256" key="3">
    <source>
        <dbReference type="SAM" id="MobiDB-lite"/>
    </source>
</evidence>
<dbReference type="PANTHER" id="PTHR40375:SF2">
    <property type="entry name" value="SPORULATION-SPECIFIC PROTEIN 22"/>
    <property type="match status" value="1"/>
</dbReference>
<dbReference type="Gene3D" id="1.25.40.10">
    <property type="entry name" value="Tetratricopeptide repeat domain"/>
    <property type="match status" value="1"/>
</dbReference>
<gene>
    <name evidence="4" type="ORF">RD792_010179</name>
</gene>
<evidence type="ECO:0000256" key="2">
    <source>
        <dbReference type="ARBA" id="ARBA00031845"/>
    </source>
</evidence>
<dbReference type="Proteomes" id="UP001291926">
    <property type="component" value="Unassembled WGS sequence"/>
</dbReference>
<dbReference type="Pfam" id="PF08631">
    <property type="entry name" value="SPO22"/>
    <property type="match status" value="1"/>
</dbReference>
<accession>A0ABR0D185</accession>